<dbReference type="EC" id="3.6.1.23" evidence="1"/>
<comment type="caution">
    <text evidence="1">The sequence shown here is derived from an EMBL/GenBank/DDBJ whole genome shotgun (WGS) entry which is preliminary data.</text>
</comment>
<proteinExistence type="predicted"/>
<gene>
    <name evidence="1" type="ORF">ACFP7A_01320</name>
</gene>
<sequence length="163" mass="19202">MNLTNLFKEQEELDSYLFAKKGIKHEDIIQNQILALFVEVGELAQEVQPHWKYWKEHSLIDRSKMVEEHSDGIHFILSLGNVLGYHLTEVYPDELTERTIMQQLNAVFQSVGAFTYTQDYSSYITLFTEFIKLGHMLGITDNQIEVAYFAKHEKNHKRWEANY</sequence>
<dbReference type="InterPro" id="IPR016947">
    <property type="entry name" value="UCP030140"/>
</dbReference>
<evidence type="ECO:0000313" key="2">
    <source>
        <dbReference type="Proteomes" id="UP001596267"/>
    </source>
</evidence>
<dbReference type="SUPFAM" id="SSF101386">
    <property type="entry name" value="all-alpha NTP pyrophosphatases"/>
    <property type="match status" value="1"/>
</dbReference>
<reference evidence="2" key="1">
    <citation type="journal article" date="2019" name="Int. J. Syst. Evol. Microbiol.">
        <title>The Global Catalogue of Microorganisms (GCM) 10K type strain sequencing project: providing services to taxonomists for standard genome sequencing and annotation.</title>
        <authorList>
            <consortium name="The Broad Institute Genomics Platform"/>
            <consortium name="The Broad Institute Genome Sequencing Center for Infectious Disease"/>
            <person name="Wu L."/>
            <person name="Ma J."/>
        </authorList>
    </citation>
    <scope>NUCLEOTIDE SEQUENCE [LARGE SCALE GENOMIC DNA]</scope>
    <source>
        <strain evidence="2">CCUG 42001</strain>
    </source>
</reference>
<accession>A0ABW1WC08</accession>
<evidence type="ECO:0000313" key="1">
    <source>
        <dbReference type="EMBL" id="MFC6385226.1"/>
    </source>
</evidence>
<dbReference type="GO" id="GO:0004170">
    <property type="term" value="F:dUTP diphosphatase activity"/>
    <property type="evidence" value="ECO:0007669"/>
    <property type="project" value="UniProtKB-EC"/>
</dbReference>
<dbReference type="Proteomes" id="UP001596267">
    <property type="component" value="Unassembled WGS sequence"/>
</dbReference>
<name>A0ABW1WC08_9BACL</name>
<keyword evidence="2" id="KW-1185">Reference proteome</keyword>
<protein>
    <submittedName>
        <fullName evidence="1">dUTP diphosphatase</fullName>
        <ecNumber evidence="1">3.6.1.23</ecNumber>
    </submittedName>
</protein>
<dbReference type="InterPro" id="IPR014871">
    <property type="entry name" value="dUTPase/dCTP_pyrophosphatase"/>
</dbReference>
<dbReference type="PIRSF" id="PIRSF030140">
    <property type="entry name" value="UCP030140"/>
    <property type="match status" value="1"/>
</dbReference>
<organism evidence="1 2">
    <name type="scientific">Sporolactobacillus kofuensis</name>
    <dbReference type="NCBI Taxonomy" id="269672"/>
    <lineage>
        <taxon>Bacteria</taxon>
        <taxon>Bacillati</taxon>
        <taxon>Bacillota</taxon>
        <taxon>Bacilli</taxon>
        <taxon>Bacillales</taxon>
        <taxon>Sporolactobacillaceae</taxon>
        <taxon>Sporolactobacillus</taxon>
    </lineage>
</organism>
<dbReference type="Gene3D" id="1.10.4010.10">
    <property type="entry name" value="Type II deoxyuridine triphosphatase"/>
    <property type="match status" value="1"/>
</dbReference>
<dbReference type="Pfam" id="PF08761">
    <property type="entry name" value="dUTPase_2"/>
    <property type="match status" value="1"/>
</dbReference>
<keyword evidence="1" id="KW-0378">Hydrolase</keyword>
<dbReference type="CDD" id="cd11527">
    <property type="entry name" value="NTP-PPase_dUTPase"/>
    <property type="match status" value="1"/>
</dbReference>
<dbReference type="RefSeq" id="WP_253077335.1">
    <property type="nucleotide sequence ID" value="NZ_JAMXWN010000019.1"/>
</dbReference>
<dbReference type="EMBL" id="JBHSTQ010000001">
    <property type="protein sequence ID" value="MFC6385226.1"/>
    <property type="molecule type" value="Genomic_DNA"/>
</dbReference>